<feature type="compositionally biased region" description="Polar residues" evidence="8">
    <location>
        <begin position="73"/>
        <end position="84"/>
    </location>
</feature>
<dbReference type="Gene3D" id="3.40.50.150">
    <property type="entry name" value="Vaccinia Virus protein VP39"/>
    <property type="match status" value="1"/>
</dbReference>
<dbReference type="GO" id="GO:0003723">
    <property type="term" value="F:RNA binding"/>
    <property type="evidence" value="ECO:0007669"/>
    <property type="project" value="UniProtKB-KW"/>
</dbReference>
<name>A0A0C3GYS4_OIDMZ</name>
<dbReference type="GO" id="GO:0006391">
    <property type="term" value="P:transcription initiation at mitochondrial promoter"/>
    <property type="evidence" value="ECO:0007669"/>
    <property type="project" value="TreeGrafter"/>
</dbReference>
<evidence type="ECO:0000256" key="1">
    <source>
        <dbReference type="ARBA" id="ARBA00004173"/>
    </source>
</evidence>
<feature type="region of interest" description="Disordered" evidence="8">
    <location>
        <begin position="62"/>
        <end position="95"/>
    </location>
</feature>
<reference evidence="9 10" key="1">
    <citation type="submission" date="2014-04" db="EMBL/GenBank/DDBJ databases">
        <authorList>
            <consortium name="DOE Joint Genome Institute"/>
            <person name="Kuo A."/>
            <person name="Martino E."/>
            <person name="Perotto S."/>
            <person name="Kohler A."/>
            <person name="Nagy L.G."/>
            <person name="Floudas D."/>
            <person name="Copeland A."/>
            <person name="Barry K.W."/>
            <person name="Cichocki N."/>
            <person name="Veneault-Fourrey C."/>
            <person name="LaButti K."/>
            <person name="Lindquist E.A."/>
            <person name="Lipzen A."/>
            <person name="Lundell T."/>
            <person name="Morin E."/>
            <person name="Murat C."/>
            <person name="Sun H."/>
            <person name="Tunlid A."/>
            <person name="Henrissat B."/>
            <person name="Grigoriev I.V."/>
            <person name="Hibbett D.S."/>
            <person name="Martin F."/>
            <person name="Nordberg H.P."/>
            <person name="Cantor M.N."/>
            <person name="Hua S.X."/>
        </authorList>
    </citation>
    <scope>NUCLEOTIDE SEQUENCE [LARGE SCALE GENOMIC DNA]</scope>
    <source>
        <strain evidence="9 10">Zn</strain>
    </source>
</reference>
<dbReference type="InterPro" id="IPR001737">
    <property type="entry name" value="KsgA/Erm"/>
</dbReference>
<dbReference type="Proteomes" id="UP000054321">
    <property type="component" value="Unassembled WGS sequence"/>
</dbReference>
<evidence type="ECO:0000256" key="4">
    <source>
        <dbReference type="ARBA" id="ARBA00022679"/>
    </source>
</evidence>
<evidence type="ECO:0000256" key="2">
    <source>
        <dbReference type="ARBA" id="ARBA00013836"/>
    </source>
</evidence>
<evidence type="ECO:0000256" key="3">
    <source>
        <dbReference type="ARBA" id="ARBA00022603"/>
    </source>
</evidence>
<dbReference type="InterPro" id="IPR029063">
    <property type="entry name" value="SAM-dependent_MTases_sf"/>
</dbReference>
<dbReference type="PANTHER" id="PTHR11727">
    <property type="entry name" value="DIMETHYLADENOSINE TRANSFERASE"/>
    <property type="match status" value="1"/>
</dbReference>
<dbReference type="InParanoid" id="A0A0C3GYS4"/>
<keyword evidence="10" id="KW-1185">Reference proteome</keyword>
<comment type="subcellular location">
    <subcellularLocation>
        <location evidence="1">Mitochondrion</location>
    </subcellularLocation>
</comment>
<dbReference type="AlphaFoldDB" id="A0A0C3GYS4"/>
<dbReference type="GO" id="GO:0032259">
    <property type="term" value="P:methylation"/>
    <property type="evidence" value="ECO:0007669"/>
    <property type="project" value="UniProtKB-KW"/>
</dbReference>
<comment type="function">
    <text evidence="7">Mitochondrial transcription factor that confers selective promoter recognition on the core subunit of the yeast mitochondrial RNA polymerase. Interacts with DNA in a non-specific manner.</text>
</comment>
<keyword evidence="4" id="KW-0808">Transferase</keyword>
<evidence type="ECO:0000313" key="10">
    <source>
        <dbReference type="Proteomes" id="UP000054321"/>
    </source>
</evidence>
<dbReference type="HOGENOM" id="CLU_014537_1_0_1"/>
<reference evidence="10" key="2">
    <citation type="submission" date="2015-01" db="EMBL/GenBank/DDBJ databases">
        <title>Evolutionary Origins and Diversification of the Mycorrhizal Mutualists.</title>
        <authorList>
            <consortium name="DOE Joint Genome Institute"/>
            <consortium name="Mycorrhizal Genomics Consortium"/>
            <person name="Kohler A."/>
            <person name="Kuo A."/>
            <person name="Nagy L.G."/>
            <person name="Floudas D."/>
            <person name="Copeland A."/>
            <person name="Barry K.W."/>
            <person name="Cichocki N."/>
            <person name="Veneault-Fourrey C."/>
            <person name="LaButti K."/>
            <person name="Lindquist E.A."/>
            <person name="Lipzen A."/>
            <person name="Lundell T."/>
            <person name="Morin E."/>
            <person name="Murat C."/>
            <person name="Riley R."/>
            <person name="Ohm R."/>
            <person name="Sun H."/>
            <person name="Tunlid A."/>
            <person name="Henrissat B."/>
            <person name="Grigoriev I.V."/>
            <person name="Hibbett D.S."/>
            <person name="Martin F."/>
        </authorList>
    </citation>
    <scope>NUCLEOTIDE SEQUENCE [LARGE SCALE GENOMIC DNA]</scope>
    <source>
        <strain evidence="10">Zn</strain>
    </source>
</reference>
<evidence type="ECO:0000256" key="8">
    <source>
        <dbReference type="SAM" id="MobiDB-lite"/>
    </source>
</evidence>
<dbReference type="SUPFAM" id="SSF53335">
    <property type="entry name" value="S-adenosyl-L-methionine-dependent methyltransferases"/>
    <property type="match status" value="1"/>
</dbReference>
<evidence type="ECO:0000256" key="5">
    <source>
        <dbReference type="ARBA" id="ARBA00022691"/>
    </source>
</evidence>
<evidence type="ECO:0000256" key="7">
    <source>
        <dbReference type="ARBA" id="ARBA00024915"/>
    </source>
</evidence>
<dbReference type="GO" id="GO:0034245">
    <property type="term" value="C:mitochondrial DNA-directed RNA polymerase complex"/>
    <property type="evidence" value="ECO:0007669"/>
    <property type="project" value="TreeGrafter"/>
</dbReference>
<dbReference type="PANTHER" id="PTHR11727:SF17">
    <property type="entry name" value="DIMETHYLADENOSINE TRANSFERASE 1, MITOCHONDRIAL"/>
    <property type="match status" value="1"/>
</dbReference>
<dbReference type="GO" id="GO:0034246">
    <property type="term" value="F:mitochondrial transcription factor activity"/>
    <property type="evidence" value="ECO:0007669"/>
    <property type="project" value="TreeGrafter"/>
</dbReference>
<dbReference type="Gene3D" id="1.10.8.100">
    <property type="entry name" value="Ribosomal RNA adenine dimethylase-like, domain 2"/>
    <property type="match status" value="1"/>
</dbReference>
<keyword evidence="5" id="KW-0949">S-adenosyl-L-methionine</keyword>
<evidence type="ECO:0000256" key="6">
    <source>
        <dbReference type="ARBA" id="ARBA00022884"/>
    </source>
</evidence>
<protein>
    <recommendedName>
        <fullName evidence="2">Mitochondrial transcription factor 1</fullName>
    </recommendedName>
</protein>
<accession>A0A0C3GYS4</accession>
<sequence length="704" mass="79784">MFRALSITSGSALLRCPSTLNFLQLSCREASTTPPGLVKRGRKELQSEDLYINDSIYSSSLLETPKPKRKTTRQNVQTQPNSDDSAPEEADKYGEQKAAAVGTIKGKKAKKSMDVADLVQLASRAHDEEGILRYLKFVYPGGWREKRSIAADLKRVHVLNKSLCDDTLERLRPSLERHIGCDIIDLNPGPGIWSSTIHDFLKPRTHILMEPDATVYKPLLQPLLDAEGSTYKLVPNSGVVWNSLQEILSPQLLPHQEAFERGDSRLEEPNNTLLVVANLGYYPKKPYRGFASVTNLVIYQLLSAARSHSLFHKYGLIRMLLWVDDEAKRTVLPRTVLGRRKAAIEAELTCSDINEIVTSTSSAGPVLRDHTLDLQSSLASLQRMKEAGLATPTHRRGALEVEAAAHVSGDLDSKYWLKKDFYKALDDLERRFAAGEFTMFTDTPEGRAATKVIRLSEKSKACFTPEYRELERLRVRCRVESYMKRKLDTISWEHDAIISMRKQAANLEGLAAEQLKQEAENRYSTMMKEIASSGFNEKVSSMVTYMLENHSAFHQNPPLLYWDRRRAEPLQARPDEFFPNCEMGLLDFQPQSIWPILRENFPANYDVFEYILSTLLMLPSQTIRQGLDALAPGASEWIIPKCPSIIDPEKGGSLHLDAMTVRCLSLDMYKEILEAWLKWPFRPSRYELLSKMGSDIYDPNDLDI</sequence>
<dbReference type="EMBL" id="KN832876">
    <property type="protein sequence ID" value="KIN01116.1"/>
    <property type="molecule type" value="Genomic_DNA"/>
</dbReference>
<keyword evidence="3" id="KW-0489">Methyltransferase</keyword>
<proteinExistence type="predicted"/>
<organism evidence="9 10">
    <name type="scientific">Oidiodendron maius (strain Zn)</name>
    <dbReference type="NCBI Taxonomy" id="913774"/>
    <lineage>
        <taxon>Eukaryota</taxon>
        <taxon>Fungi</taxon>
        <taxon>Dikarya</taxon>
        <taxon>Ascomycota</taxon>
        <taxon>Pezizomycotina</taxon>
        <taxon>Leotiomycetes</taxon>
        <taxon>Leotiomycetes incertae sedis</taxon>
        <taxon>Myxotrichaceae</taxon>
        <taxon>Oidiodendron</taxon>
    </lineage>
</organism>
<dbReference type="GO" id="GO:0005759">
    <property type="term" value="C:mitochondrial matrix"/>
    <property type="evidence" value="ECO:0007669"/>
    <property type="project" value="TreeGrafter"/>
</dbReference>
<gene>
    <name evidence="9" type="ORF">OIDMADRAFT_198320</name>
</gene>
<keyword evidence="6" id="KW-0694">RNA-binding</keyword>
<dbReference type="InterPro" id="IPR023165">
    <property type="entry name" value="rRNA_Ade_diMease-like_C"/>
</dbReference>
<dbReference type="GO" id="GO:0008168">
    <property type="term" value="F:methyltransferase activity"/>
    <property type="evidence" value="ECO:0007669"/>
    <property type="project" value="UniProtKB-KW"/>
</dbReference>
<dbReference type="OrthoDB" id="16079at2759"/>
<evidence type="ECO:0000313" key="9">
    <source>
        <dbReference type="EMBL" id="KIN01116.1"/>
    </source>
</evidence>